<sequence>MMYEFVDDSGRQLDYLTAFGTDDNNKEKALYHDIVLTPIQANAKSITIKPFYPEMEVPGATNGAYKLDADGEIVKNYIEELEMKVPLK</sequence>
<evidence type="ECO:0008006" key="3">
    <source>
        <dbReference type="Google" id="ProtNLM"/>
    </source>
</evidence>
<gene>
    <name evidence="1" type="ORF">GCM10008014_09430</name>
</gene>
<evidence type="ECO:0000313" key="1">
    <source>
        <dbReference type="EMBL" id="GGH46649.1"/>
    </source>
</evidence>
<organism evidence="1 2">
    <name type="scientific">Paenibacillus silvae</name>
    <dbReference type="NCBI Taxonomy" id="1325358"/>
    <lineage>
        <taxon>Bacteria</taxon>
        <taxon>Bacillati</taxon>
        <taxon>Bacillota</taxon>
        <taxon>Bacilli</taxon>
        <taxon>Bacillales</taxon>
        <taxon>Paenibacillaceae</taxon>
        <taxon>Paenibacillus</taxon>
    </lineage>
</organism>
<dbReference type="Proteomes" id="UP000652153">
    <property type="component" value="Unassembled WGS sequence"/>
</dbReference>
<evidence type="ECO:0000313" key="2">
    <source>
        <dbReference type="Proteomes" id="UP000652153"/>
    </source>
</evidence>
<proteinExistence type="predicted"/>
<reference evidence="2" key="1">
    <citation type="journal article" date="2019" name="Int. J. Syst. Evol. Microbiol.">
        <title>The Global Catalogue of Microorganisms (GCM) 10K type strain sequencing project: providing services to taxonomists for standard genome sequencing and annotation.</title>
        <authorList>
            <consortium name="The Broad Institute Genomics Platform"/>
            <consortium name="The Broad Institute Genome Sequencing Center for Infectious Disease"/>
            <person name="Wu L."/>
            <person name="Ma J."/>
        </authorList>
    </citation>
    <scope>NUCLEOTIDE SEQUENCE [LARGE SCALE GENOMIC DNA]</scope>
    <source>
        <strain evidence="2">CGMCC 1.12770</strain>
    </source>
</reference>
<accession>A0ABQ1Z3K2</accession>
<dbReference type="EMBL" id="BMFU01000001">
    <property type="protein sequence ID" value="GGH46649.1"/>
    <property type="molecule type" value="Genomic_DNA"/>
</dbReference>
<comment type="caution">
    <text evidence="1">The sequence shown here is derived from an EMBL/GenBank/DDBJ whole genome shotgun (WGS) entry which is preliminary data.</text>
</comment>
<keyword evidence="2" id="KW-1185">Reference proteome</keyword>
<protein>
    <recommendedName>
        <fullName evidence="3">DUF1292 domain-containing protein</fullName>
    </recommendedName>
</protein>
<name>A0ABQ1Z3K2_9BACL</name>